<organism evidence="2 3">
    <name type="scientific">Litorimonas taeanensis</name>
    <dbReference type="NCBI Taxonomy" id="568099"/>
    <lineage>
        <taxon>Bacteria</taxon>
        <taxon>Pseudomonadati</taxon>
        <taxon>Pseudomonadota</taxon>
        <taxon>Alphaproteobacteria</taxon>
        <taxon>Maricaulales</taxon>
        <taxon>Robiginitomaculaceae</taxon>
    </lineage>
</organism>
<dbReference type="InParanoid" id="A0A420WE00"/>
<feature type="transmembrane region" description="Helical" evidence="1">
    <location>
        <begin position="30"/>
        <end position="52"/>
    </location>
</feature>
<dbReference type="EMBL" id="RBII01000002">
    <property type="protein sequence ID" value="RKQ69249.1"/>
    <property type="molecule type" value="Genomic_DNA"/>
</dbReference>
<dbReference type="AlphaFoldDB" id="A0A420WE00"/>
<keyword evidence="1" id="KW-1133">Transmembrane helix</keyword>
<comment type="caution">
    <text evidence="2">The sequence shown here is derived from an EMBL/GenBank/DDBJ whole genome shotgun (WGS) entry which is preliminary data.</text>
</comment>
<keyword evidence="3" id="KW-1185">Reference proteome</keyword>
<dbReference type="RefSeq" id="WP_121101624.1">
    <property type="nucleotide sequence ID" value="NZ_RBII01000002.1"/>
</dbReference>
<evidence type="ECO:0008006" key="4">
    <source>
        <dbReference type="Google" id="ProtNLM"/>
    </source>
</evidence>
<evidence type="ECO:0000313" key="2">
    <source>
        <dbReference type="EMBL" id="RKQ69249.1"/>
    </source>
</evidence>
<feature type="transmembrane region" description="Helical" evidence="1">
    <location>
        <begin position="133"/>
        <end position="153"/>
    </location>
</feature>
<gene>
    <name evidence="2" type="ORF">DES40_2048</name>
</gene>
<name>A0A420WE00_9PROT</name>
<reference evidence="2 3" key="1">
    <citation type="submission" date="2018-10" db="EMBL/GenBank/DDBJ databases">
        <title>Genomic Encyclopedia of Type Strains, Phase IV (KMG-IV): sequencing the most valuable type-strain genomes for metagenomic binning, comparative biology and taxonomic classification.</title>
        <authorList>
            <person name="Goeker M."/>
        </authorList>
    </citation>
    <scope>NUCLEOTIDE SEQUENCE [LARGE SCALE GENOMIC DNA]</scope>
    <source>
        <strain evidence="2 3">DSM 22008</strain>
    </source>
</reference>
<feature type="transmembrane region" description="Helical" evidence="1">
    <location>
        <begin position="72"/>
        <end position="94"/>
    </location>
</feature>
<keyword evidence="1" id="KW-0472">Membrane</keyword>
<evidence type="ECO:0000256" key="1">
    <source>
        <dbReference type="SAM" id="Phobius"/>
    </source>
</evidence>
<accession>A0A420WE00</accession>
<dbReference type="OrthoDB" id="7948618at2"/>
<protein>
    <recommendedName>
        <fullName evidence="4">Yip1-like protein</fullName>
    </recommendedName>
</protein>
<evidence type="ECO:0000313" key="3">
    <source>
        <dbReference type="Proteomes" id="UP000282211"/>
    </source>
</evidence>
<dbReference type="Proteomes" id="UP000282211">
    <property type="component" value="Unassembled WGS sequence"/>
</dbReference>
<feature type="transmembrane region" description="Helical" evidence="1">
    <location>
        <begin position="106"/>
        <end position="127"/>
    </location>
</feature>
<sequence length="188" mass="20879">MNPISYLKGCMAAVGRIPNWERFFDLSKQALRVSFAAQILILPAFYIMSLSVAKGRSTALGNVEVAVNTPVIITLGLVYLLSFSAVAYMMVMVFDKQDRLRPWVIVRHWSVFFLAWVSALGFGLYLLEIFPFMAANGVFFAAFMGLLFIDIRLAKRIVGFDWNGAVLTGCIIAVTGLSLLLTGLSYFI</sequence>
<proteinExistence type="predicted"/>
<feature type="transmembrane region" description="Helical" evidence="1">
    <location>
        <begin position="165"/>
        <end position="187"/>
    </location>
</feature>
<keyword evidence="1" id="KW-0812">Transmembrane</keyword>